<accession>A0A517MQK3</accession>
<evidence type="ECO:0000313" key="2">
    <source>
        <dbReference type="EMBL" id="QDS97170.1"/>
    </source>
</evidence>
<keyword evidence="1" id="KW-0472">Membrane</keyword>
<evidence type="ECO:0000256" key="1">
    <source>
        <dbReference type="SAM" id="Phobius"/>
    </source>
</evidence>
<name>A0A517MQK3_9BACT</name>
<evidence type="ECO:0000313" key="3">
    <source>
        <dbReference type="Proteomes" id="UP000319852"/>
    </source>
</evidence>
<organism evidence="2 3">
    <name type="scientific">Adhaeretor mobilis</name>
    <dbReference type="NCBI Taxonomy" id="1930276"/>
    <lineage>
        <taxon>Bacteria</taxon>
        <taxon>Pseudomonadati</taxon>
        <taxon>Planctomycetota</taxon>
        <taxon>Planctomycetia</taxon>
        <taxon>Pirellulales</taxon>
        <taxon>Lacipirellulaceae</taxon>
        <taxon>Adhaeretor</taxon>
    </lineage>
</organism>
<protein>
    <submittedName>
        <fullName evidence="2">Uncharacterized protein</fullName>
    </submittedName>
</protein>
<sequence length="122" mass="12573">MHQTHNNATKSTLLETAAPRLMLLGVSIVMIAFALKGVPIAAAVALVALGGVAAVRKLSSVVIALVVYAPLGVFAVAAELHIAMNAASLAWRLCLAADAALAIVLLLMMVRYAGERLARATS</sequence>
<dbReference type="AlphaFoldDB" id="A0A517MQK3"/>
<reference evidence="2 3" key="1">
    <citation type="submission" date="2019-02" db="EMBL/GenBank/DDBJ databases">
        <title>Deep-cultivation of Planctomycetes and their phenomic and genomic characterization uncovers novel biology.</title>
        <authorList>
            <person name="Wiegand S."/>
            <person name="Jogler M."/>
            <person name="Boedeker C."/>
            <person name="Pinto D."/>
            <person name="Vollmers J."/>
            <person name="Rivas-Marin E."/>
            <person name="Kohn T."/>
            <person name="Peeters S.H."/>
            <person name="Heuer A."/>
            <person name="Rast P."/>
            <person name="Oberbeckmann S."/>
            <person name="Bunk B."/>
            <person name="Jeske O."/>
            <person name="Meyerdierks A."/>
            <person name="Storesund J.E."/>
            <person name="Kallscheuer N."/>
            <person name="Luecker S."/>
            <person name="Lage O.M."/>
            <person name="Pohl T."/>
            <person name="Merkel B.J."/>
            <person name="Hornburger P."/>
            <person name="Mueller R.-W."/>
            <person name="Bruemmer F."/>
            <person name="Labrenz M."/>
            <person name="Spormann A.M."/>
            <person name="Op den Camp H."/>
            <person name="Overmann J."/>
            <person name="Amann R."/>
            <person name="Jetten M.S.M."/>
            <person name="Mascher T."/>
            <person name="Medema M.H."/>
            <person name="Devos D.P."/>
            <person name="Kaster A.-K."/>
            <person name="Ovreas L."/>
            <person name="Rohde M."/>
            <person name="Galperin M.Y."/>
            <person name="Jogler C."/>
        </authorList>
    </citation>
    <scope>NUCLEOTIDE SEQUENCE [LARGE SCALE GENOMIC DNA]</scope>
    <source>
        <strain evidence="2 3">HG15A2</strain>
    </source>
</reference>
<gene>
    <name evidence="2" type="ORF">HG15A2_04300</name>
</gene>
<feature type="transmembrane region" description="Helical" evidence="1">
    <location>
        <begin position="21"/>
        <end position="49"/>
    </location>
</feature>
<feature type="transmembrane region" description="Helical" evidence="1">
    <location>
        <begin position="89"/>
        <end position="110"/>
    </location>
</feature>
<dbReference type="KEGG" id="amob:HG15A2_04300"/>
<feature type="transmembrane region" description="Helical" evidence="1">
    <location>
        <begin position="61"/>
        <end position="83"/>
    </location>
</feature>
<keyword evidence="3" id="KW-1185">Reference proteome</keyword>
<keyword evidence="1" id="KW-1133">Transmembrane helix</keyword>
<dbReference type="RefSeq" id="WP_218932267.1">
    <property type="nucleotide sequence ID" value="NZ_CP036263.1"/>
</dbReference>
<dbReference type="Proteomes" id="UP000319852">
    <property type="component" value="Chromosome"/>
</dbReference>
<proteinExistence type="predicted"/>
<dbReference type="EMBL" id="CP036263">
    <property type="protein sequence ID" value="QDS97170.1"/>
    <property type="molecule type" value="Genomic_DNA"/>
</dbReference>
<keyword evidence="1" id="KW-0812">Transmembrane</keyword>